<feature type="signal peptide" evidence="1">
    <location>
        <begin position="1"/>
        <end position="25"/>
    </location>
</feature>
<sequence>MFTHRVGLCALAFVSSSVFTSTAFAQTTPINHEVSIGFSDVRDADDNFIGAAYRYYFDTVNIGEQPFAISPYLQRSNNVSVDYFGIDDVDQINVNGEWFSDDDLVVRGRYGRTTEDKRFYDATLQRFGVDVSTFVSAHWEVGAGVDFYDLDETVRVFDGSSDQQRFSDSEFSANVFARYTSFGLNPSRFTPGWDIKFKGTHFDDELTLEIDADYYFKPNWSVGVMAIHENNDRFGSENVIELGTNYWFNAYSSIRFGAGVDTDEGTLGSLTLLGTFRF</sequence>
<proteinExistence type="predicted"/>
<dbReference type="RefSeq" id="WP_163112660.1">
    <property type="nucleotide sequence ID" value="NZ_JAAAWP010000013.1"/>
</dbReference>
<gene>
    <name evidence="2" type="ORF">GTW09_15875</name>
</gene>
<keyword evidence="3" id="KW-1185">Reference proteome</keyword>
<evidence type="ECO:0000313" key="3">
    <source>
        <dbReference type="Proteomes" id="UP000478837"/>
    </source>
</evidence>
<reference evidence="2 3" key="1">
    <citation type="submission" date="2020-01" db="EMBL/GenBank/DDBJ databases">
        <title>Genomes of bacteria type strains.</title>
        <authorList>
            <person name="Chen J."/>
            <person name="Zhu S."/>
            <person name="Yang J."/>
        </authorList>
    </citation>
    <scope>NUCLEOTIDE SEQUENCE [LARGE SCALE GENOMIC DNA]</scope>
    <source>
        <strain evidence="2 3">LMG 22958</strain>
    </source>
</reference>
<name>A0A6L9MXK4_9ALTE</name>
<accession>A0A6L9MXK4</accession>
<protein>
    <recommendedName>
        <fullName evidence="4">Porin</fullName>
    </recommendedName>
</protein>
<feature type="chain" id="PRO_5027097789" description="Porin" evidence="1">
    <location>
        <begin position="26"/>
        <end position="278"/>
    </location>
</feature>
<evidence type="ECO:0000313" key="2">
    <source>
        <dbReference type="EMBL" id="NDW22999.1"/>
    </source>
</evidence>
<dbReference type="EMBL" id="JAAAWP010000013">
    <property type="protein sequence ID" value="NDW22999.1"/>
    <property type="molecule type" value="Genomic_DNA"/>
</dbReference>
<evidence type="ECO:0008006" key="4">
    <source>
        <dbReference type="Google" id="ProtNLM"/>
    </source>
</evidence>
<dbReference type="Proteomes" id="UP000478837">
    <property type="component" value="Unassembled WGS sequence"/>
</dbReference>
<dbReference type="Pfam" id="PF16956">
    <property type="entry name" value="Porin_7"/>
    <property type="match status" value="1"/>
</dbReference>
<dbReference type="InterPro" id="IPR031593">
    <property type="entry name" value="Porin_7"/>
</dbReference>
<keyword evidence="1" id="KW-0732">Signal</keyword>
<evidence type="ECO:0000256" key="1">
    <source>
        <dbReference type="SAM" id="SignalP"/>
    </source>
</evidence>
<dbReference type="AlphaFoldDB" id="A0A6L9MXK4"/>
<comment type="caution">
    <text evidence="2">The sequence shown here is derived from an EMBL/GenBank/DDBJ whole genome shotgun (WGS) entry which is preliminary data.</text>
</comment>
<organism evidence="2 3">
    <name type="scientific">Alteromonas hispanica</name>
    <dbReference type="NCBI Taxonomy" id="315421"/>
    <lineage>
        <taxon>Bacteria</taxon>
        <taxon>Pseudomonadati</taxon>
        <taxon>Pseudomonadota</taxon>
        <taxon>Gammaproteobacteria</taxon>
        <taxon>Alteromonadales</taxon>
        <taxon>Alteromonadaceae</taxon>
        <taxon>Alteromonas/Salinimonas group</taxon>
        <taxon>Alteromonas</taxon>
    </lineage>
</organism>